<dbReference type="PATRIC" id="fig|448.7.peg.714"/>
<dbReference type="InterPro" id="IPR036412">
    <property type="entry name" value="HAD-like_sf"/>
</dbReference>
<dbReference type="GO" id="GO:0043682">
    <property type="term" value="F:P-type divalent copper transporter activity"/>
    <property type="evidence" value="ECO:0007669"/>
    <property type="project" value="TreeGrafter"/>
</dbReference>
<dbReference type="Gene3D" id="3.40.1110.10">
    <property type="entry name" value="Calcium-transporting ATPase, cytoplasmic domain N"/>
    <property type="match status" value="1"/>
</dbReference>
<dbReference type="EMBL" id="LNYA01000011">
    <property type="protein sequence ID" value="KTC98881.1"/>
    <property type="molecule type" value="Genomic_DNA"/>
</dbReference>
<feature type="domain" description="P-type ATPase A" evidence="11">
    <location>
        <begin position="248"/>
        <end position="344"/>
    </location>
</feature>
<feature type="transmembrane region" description="Helical" evidence="10">
    <location>
        <begin position="743"/>
        <end position="762"/>
    </location>
</feature>
<name>A0A0W0TT49_LEGER</name>
<feature type="transmembrane region" description="Helical" evidence="10">
    <location>
        <begin position="365"/>
        <end position="385"/>
    </location>
</feature>
<organism evidence="12 13">
    <name type="scientific">Legionella erythra</name>
    <dbReference type="NCBI Taxonomy" id="448"/>
    <lineage>
        <taxon>Bacteria</taxon>
        <taxon>Pseudomonadati</taxon>
        <taxon>Pseudomonadota</taxon>
        <taxon>Gammaproteobacteria</taxon>
        <taxon>Legionellales</taxon>
        <taxon>Legionellaceae</taxon>
        <taxon>Legionella</taxon>
    </lineage>
</organism>
<dbReference type="OrthoDB" id="2490855at2"/>
<dbReference type="SUPFAM" id="SSF56784">
    <property type="entry name" value="HAD-like"/>
    <property type="match status" value="1"/>
</dbReference>
<keyword evidence="8 10" id="KW-1133">Transmembrane helix</keyword>
<dbReference type="Proteomes" id="UP000054773">
    <property type="component" value="Unassembled WGS sequence"/>
</dbReference>
<evidence type="ECO:0000256" key="3">
    <source>
        <dbReference type="ARBA" id="ARBA00022692"/>
    </source>
</evidence>
<dbReference type="SUPFAM" id="SSF81653">
    <property type="entry name" value="Calcium ATPase, transduction domain A"/>
    <property type="match status" value="1"/>
</dbReference>
<feature type="transmembrane region" description="Helical" evidence="10">
    <location>
        <begin position="391"/>
        <end position="417"/>
    </location>
</feature>
<dbReference type="PANTHER" id="PTHR43520:SF8">
    <property type="entry name" value="P-TYPE CU(+) TRANSPORTER"/>
    <property type="match status" value="1"/>
</dbReference>
<dbReference type="SUPFAM" id="SSF81665">
    <property type="entry name" value="Calcium ATPase, transmembrane domain M"/>
    <property type="match status" value="1"/>
</dbReference>
<keyword evidence="7" id="KW-1278">Translocase</keyword>
<evidence type="ECO:0000313" key="13">
    <source>
        <dbReference type="Proteomes" id="UP000054773"/>
    </source>
</evidence>
<evidence type="ECO:0000259" key="11">
    <source>
        <dbReference type="Pfam" id="PF00122"/>
    </source>
</evidence>
<evidence type="ECO:0000256" key="5">
    <source>
        <dbReference type="ARBA" id="ARBA00022741"/>
    </source>
</evidence>
<sequence>MTVTYHFSLPGITCGACVNSVDGLFAGEKERLKFVSWGVDLATKKGFVTVLQEEENEQTQRELLALLEAYDITDISAELNPDLSQPGVLPGNKKSHAFSPATLAPEQKIPTPLPFYQRVLKSHWFLGAVGTVCGIALMIACLVTGGLPLAIMIALGVTSVVLTLLLGASSYYQAWIKLVKVRTLTMDTLFAISTLTIIGVSIASFFVPWLPMMFEAGLLIFGFRHIGLAIEESIKDKLGLDRTYQSDLPQDVQVLKEGIEESRELALIEVDEIIIIQPGGIIPLDGICLSDDNWIDDNIISGAIIPRRLKKGEHLLSGMRLPLNASPLVLQVKAVKSESYLARLDRGIAEAYMEKAPIEEMATRILQYFIPAVIGFALLSGLIIACFFPPALAIQCAVTVLVSACPCTLGLVVPLALMIGNRKAADHGVQFKSGKALQAAASVDAVVLDLNGTLTLGEPKITRTGLLDESINTSDLFSLSAALERHSPHAFARAICDEAHEKYGGKLQQSLASDVDDSYHTGLKGTIADTEYLIGNQELMAQEGVECPPDLLQKISLQAGDSLVFLASKKKLLGYFVITDPLRPDAKQTIDALKAAGKTLFINTGASLETARRYAERLGIPDENIHAGCVGGEKKAEFIRTLKAKKYHVAMVGDGGNDGLPLACSDVGFAVQSRSGHAMASQNAGAIIQQGSLLPIAHGLAIARQAVSNIKQNLGFSLAYNMAAVILTGGLLVALGITLNPAVGVALMIVQTLLILGNAYRFKCQQSDAVPKEEDKADFGPCSYTQCQSGLPWKPANAPDPDISLQTESLPLMDENQRDLLVEEHGQVVFSGLH</sequence>
<evidence type="ECO:0000256" key="4">
    <source>
        <dbReference type="ARBA" id="ARBA00022723"/>
    </source>
</evidence>
<keyword evidence="4 10" id="KW-0479">Metal-binding</keyword>
<comment type="caution">
    <text evidence="12">The sequence shown here is derived from an EMBL/GenBank/DDBJ whole genome shotgun (WGS) entry which is preliminary data.</text>
</comment>
<dbReference type="InterPro" id="IPR023298">
    <property type="entry name" value="ATPase_P-typ_TM_dom_sf"/>
</dbReference>
<dbReference type="InterPro" id="IPR001757">
    <property type="entry name" value="P_typ_ATPase"/>
</dbReference>
<dbReference type="PRINTS" id="PR00119">
    <property type="entry name" value="CATATPASE"/>
</dbReference>
<accession>A0A0W0TT49</accession>
<evidence type="ECO:0000256" key="10">
    <source>
        <dbReference type="RuleBase" id="RU362081"/>
    </source>
</evidence>
<dbReference type="GO" id="GO:0005524">
    <property type="term" value="F:ATP binding"/>
    <property type="evidence" value="ECO:0007669"/>
    <property type="project" value="UniProtKB-UniRule"/>
</dbReference>
<dbReference type="Pfam" id="PF00702">
    <property type="entry name" value="Hydrolase"/>
    <property type="match status" value="1"/>
</dbReference>
<dbReference type="InterPro" id="IPR023214">
    <property type="entry name" value="HAD_sf"/>
</dbReference>
<dbReference type="InterPro" id="IPR008250">
    <property type="entry name" value="ATPase_P-typ_transduc_dom_A_sf"/>
</dbReference>
<dbReference type="STRING" id="448.Lery_0684"/>
<dbReference type="AlphaFoldDB" id="A0A0W0TT49"/>
<evidence type="ECO:0000256" key="7">
    <source>
        <dbReference type="ARBA" id="ARBA00022967"/>
    </source>
</evidence>
<comment type="subcellular location">
    <subcellularLocation>
        <location evidence="10">Cell membrane</location>
    </subcellularLocation>
    <subcellularLocation>
        <location evidence="1">Endomembrane system</location>
        <topology evidence="1">Multi-pass membrane protein</topology>
    </subcellularLocation>
</comment>
<evidence type="ECO:0000256" key="1">
    <source>
        <dbReference type="ARBA" id="ARBA00004127"/>
    </source>
</evidence>
<dbReference type="Gene3D" id="2.70.150.10">
    <property type="entry name" value="Calcium-transporting ATPase, cytoplasmic transduction domain A"/>
    <property type="match status" value="1"/>
</dbReference>
<keyword evidence="6 10" id="KW-0067">ATP-binding</keyword>
<dbReference type="NCBIfam" id="TIGR01494">
    <property type="entry name" value="ATPase_P-type"/>
    <property type="match status" value="1"/>
</dbReference>
<dbReference type="RefSeq" id="WP_058525861.1">
    <property type="nucleotide sequence ID" value="NZ_CAAAHY010000010.1"/>
</dbReference>
<evidence type="ECO:0000256" key="8">
    <source>
        <dbReference type="ARBA" id="ARBA00022989"/>
    </source>
</evidence>
<keyword evidence="13" id="KW-1185">Reference proteome</keyword>
<dbReference type="Pfam" id="PF00122">
    <property type="entry name" value="E1-E2_ATPase"/>
    <property type="match status" value="1"/>
</dbReference>
<comment type="similarity">
    <text evidence="2 10">Belongs to the cation transport ATPase (P-type) (TC 3.A.3) family. Type IB subfamily.</text>
</comment>
<evidence type="ECO:0000256" key="9">
    <source>
        <dbReference type="ARBA" id="ARBA00023136"/>
    </source>
</evidence>
<keyword evidence="10" id="KW-1003">Cell membrane</keyword>
<dbReference type="GO" id="GO:0012505">
    <property type="term" value="C:endomembrane system"/>
    <property type="evidence" value="ECO:0007669"/>
    <property type="project" value="UniProtKB-SubCell"/>
</dbReference>
<keyword evidence="5 10" id="KW-0547">Nucleotide-binding</keyword>
<dbReference type="NCBIfam" id="TIGR01525">
    <property type="entry name" value="ATPase-IB_hvy"/>
    <property type="match status" value="1"/>
</dbReference>
<dbReference type="InterPro" id="IPR023299">
    <property type="entry name" value="ATPase_P-typ_cyto_dom_N"/>
</dbReference>
<dbReference type="GO" id="GO:0055070">
    <property type="term" value="P:copper ion homeostasis"/>
    <property type="evidence" value="ECO:0007669"/>
    <property type="project" value="TreeGrafter"/>
</dbReference>
<evidence type="ECO:0000313" key="12">
    <source>
        <dbReference type="EMBL" id="KTC98881.1"/>
    </source>
</evidence>
<dbReference type="GO" id="GO:0016887">
    <property type="term" value="F:ATP hydrolysis activity"/>
    <property type="evidence" value="ECO:0007669"/>
    <property type="project" value="InterPro"/>
</dbReference>
<dbReference type="GO" id="GO:0005507">
    <property type="term" value="F:copper ion binding"/>
    <property type="evidence" value="ECO:0007669"/>
    <property type="project" value="TreeGrafter"/>
</dbReference>
<evidence type="ECO:0000256" key="6">
    <source>
        <dbReference type="ARBA" id="ARBA00022840"/>
    </source>
</evidence>
<dbReference type="InterPro" id="IPR059000">
    <property type="entry name" value="ATPase_P-type_domA"/>
</dbReference>
<dbReference type="Gene3D" id="3.40.50.1000">
    <property type="entry name" value="HAD superfamily/HAD-like"/>
    <property type="match status" value="1"/>
</dbReference>
<dbReference type="GO" id="GO:0005886">
    <property type="term" value="C:plasma membrane"/>
    <property type="evidence" value="ECO:0007669"/>
    <property type="project" value="UniProtKB-SubCell"/>
</dbReference>
<proteinExistence type="inferred from homology"/>
<dbReference type="InterPro" id="IPR027256">
    <property type="entry name" value="P-typ_ATPase_IB"/>
</dbReference>
<dbReference type="PANTHER" id="PTHR43520">
    <property type="entry name" value="ATP7, ISOFORM B"/>
    <property type="match status" value="1"/>
</dbReference>
<feature type="transmembrane region" description="Helical" evidence="10">
    <location>
        <begin position="124"/>
        <end position="145"/>
    </location>
</feature>
<feature type="transmembrane region" description="Helical" evidence="10">
    <location>
        <begin position="151"/>
        <end position="172"/>
    </location>
</feature>
<feature type="transmembrane region" description="Helical" evidence="10">
    <location>
        <begin position="184"/>
        <end position="206"/>
    </location>
</feature>
<protein>
    <submittedName>
        <fullName evidence="12">Cation transporting ATPase PacS</fullName>
    </submittedName>
</protein>
<reference evidence="12 13" key="1">
    <citation type="submission" date="2015-11" db="EMBL/GenBank/DDBJ databases">
        <title>Genomic analysis of 38 Legionella species identifies large and diverse effector repertoires.</title>
        <authorList>
            <person name="Burstein D."/>
            <person name="Amaro F."/>
            <person name="Zusman T."/>
            <person name="Lifshitz Z."/>
            <person name="Cohen O."/>
            <person name="Gilbert J.A."/>
            <person name="Pupko T."/>
            <person name="Shuman H.A."/>
            <person name="Segal G."/>
        </authorList>
    </citation>
    <scope>NUCLEOTIDE SEQUENCE [LARGE SCALE GENOMIC DNA]</scope>
    <source>
        <strain evidence="12 13">SE-32A-C8</strain>
    </source>
</reference>
<keyword evidence="3 10" id="KW-0812">Transmembrane</keyword>
<keyword evidence="9 10" id="KW-0472">Membrane</keyword>
<evidence type="ECO:0000256" key="2">
    <source>
        <dbReference type="ARBA" id="ARBA00006024"/>
    </source>
</evidence>
<gene>
    <name evidence="12" type="ORF">Lery_0684</name>
</gene>
<feature type="transmembrane region" description="Helical" evidence="10">
    <location>
        <begin position="718"/>
        <end position="737"/>
    </location>
</feature>